<evidence type="ECO:0000256" key="1">
    <source>
        <dbReference type="ARBA" id="ARBA00000851"/>
    </source>
</evidence>
<dbReference type="Pfam" id="PF12008">
    <property type="entry name" value="EcoR124_C"/>
    <property type="match status" value="1"/>
</dbReference>
<keyword evidence="9 11" id="KW-0067">ATP-binding</keyword>
<dbReference type="CDD" id="cd18030">
    <property type="entry name" value="DEXHc_RE_I_HsdR"/>
    <property type="match status" value="1"/>
</dbReference>
<protein>
    <recommendedName>
        <fullName evidence="11">Type I restriction enzyme endonuclease subunit</fullName>
        <shortName evidence="11">R protein</shortName>
        <ecNumber evidence="11">3.1.21.3</ecNumber>
    </recommendedName>
    <alternativeName>
        <fullName evidence="11">Type-1 restriction enzyme R protein</fullName>
    </alternativeName>
</protein>
<dbReference type="eggNOG" id="COG0610">
    <property type="taxonomic scope" value="Bacteria"/>
</dbReference>
<evidence type="ECO:0000313" key="15">
    <source>
        <dbReference type="Proteomes" id="UP000003330"/>
    </source>
</evidence>
<comment type="similarity">
    <text evidence="2 11">Belongs to the HsdR family.</text>
</comment>
<dbReference type="Gene3D" id="3.40.50.300">
    <property type="entry name" value="P-loop containing nucleotide triphosphate hydrolases"/>
    <property type="match status" value="2"/>
</dbReference>
<dbReference type="Pfam" id="PF18766">
    <property type="entry name" value="SWI2_SNF2"/>
    <property type="match status" value="1"/>
</dbReference>
<dbReference type="InterPro" id="IPR014001">
    <property type="entry name" value="Helicase_ATP-bd"/>
</dbReference>
<dbReference type="AlphaFoldDB" id="G5K541"/>
<evidence type="ECO:0000256" key="6">
    <source>
        <dbReference type="ARBA" id="ARBA00022747"/>
    </source>
</evidence>
<keyword evidence="5 11" id="KW-0547">Nucleotide-binding</keyword>
<evidence type="ECO:0000256" key="11">
    <source>
        <dbReference type="RuleBase" id="RU364115"/>
    </source>
</evidence>
<dbReference type="InterPro" id="IPR004473">
    <property type="entry name" value="Restrct_endonuc_typeI_HsdR"/>
</dbReference>
<evidence type="ECO:0000313" key="14">
    <source>
        <dbReference type="EMBL" id="EHI68898.1"/>
    </source>
</evidence>
<keyword evidence="10 11" id="KW-0238">DNA-binding</keyword>
<dbReference type="InterPro" id="IPR022625">
    <property type="entry name" value="TypeI_RM_Rsu_C"/>
</dbReference>
<proteinExistence type="inferred from homology"/>
<dbReference type="STRING" id="764299.STRIC_1929"/>
<sequence>MSNKPKDASEQIFQENFVKELVKYKWVAPEELNGNAYKVTVDDLINHWRQELNRLNASSLEGVPLTDGEFSQVMAKVNQINNSYEASKLLSMEQSNGRIDGIFRDNHPDVTRKQITLDIFKKAQVGGGESTYKIAREVQTDNGNRFDIVLLINGLPLINIEQKRTDKSLDEAIGQFKRYYKDGEYVNNFMAFSQMMVVTTEIETRYFATLKSLKDFNPSFVFHWSIKQEVERSGNLGKAFKQRIVSDWREVVKEFLMIPMAHQMVGDYLVIDEAEDEENRRHMLMRPYQVQALQAIESAAFGYDNKDKIPHGGFVWHTTGSGKTITSYKTALFLSQRAGFDKVIFLVDRKDLDKQTIDSYTAYSAYENVTVDKTQYTSSLRQSLTKRSGIVVTTTFKLNSLVKQLNEAQDDSLKNKRFVFIIDEAHRTTMGEMMITIRGYFKQNGLFFGFTGTPLFDDNKVRGMINEKSELINTTEKLFGPLLHQYTIDEAIADGNVLGFHIDYLNTGEFASYEQLREKLLELRLNDKEEHQSKKELERSIQALSDLEIEKEAHKTNLITYQDQTHIPRVVTEILDNWYEQSQGAQFNAMLTVAYKERVIQYYREFKKQISEREDHQNVPNVAMTFSFGNENDLENVSRDIEEEMFADYEQITGVHIIPGDNKKGEKFYFEDLTERVKRGGSGRNPKNIDLVIVADQLLTGFDAKRLNTLYVDRKLELQGLIQAYSRTNRVFGKDKEFGSIINFQWPKMTEEYVSQALKLYGSGGKNSRVTVEKYSLAVEAFASKVKTLRETMKDPSKDWILIKDNEEAKTEYRKVFVDANSQLNKVSQYYEFEWDDDRFGIDEHLWMMYYGAYKNLKGDNEDGGGDDEVILPLFSRTKLQSTQVIDAQHILNLIGSNLFIVNGTKQLDAETLRLVYEQIQELSNMGQNDQAELLKKFVDEEVADGNFSSDRDFTTAFTEWKEDIRNSVITEFASEWGVNPALLISSVDEYSAKNPDYIPFGDEISKTLDPQMATNEFKGKKLLLNMKLKAILPKWMNEVKKKY</sequence>
<dbReference type="NCBIfam" id="TIGR00348">
    <property type="entry name" value="hsdR"/>
    <property type="match status" value="1"/>
</dbReference>
<evidence type="ECO:0000256" key="3">
    <source>
        <dbReference type="ARBA" id="ARBA00011296"/>
    </source>
</evidence>
<dbReference type="SMART" id="SM00487">
    <property type="entry name" value="DEXDc"/>
    <property type="match status" value="1"/>
</dbReference>
<dbReference type="PANTHER" id="PTHR30195">
    <property type="entry name" value="TYPE I SITE-SPECIFIC DEOXYRIBONUCLEASE PROTEIN SUBUNIT M AND R"/>
    <property type="match status" value="1"/>
</dbReference>
<evidence type="ECO:0000259" key="13">
    <source>
        <dbReference type="PROSITE" id="PS51192"/>
    </source>
</evidence>
<dbReference type="InterPro" id="IPR027417">
    <property type="entry name" value="P-loop_NTPase"/>
</dbReference>
<organism evidence="14 15">
    <name type="scientific">Streptococcus ictaluri 707-05</name>
    <dbReference type="NCBI Taxonomy" id="764299"/>
    <lineage>
        <taxon>Bacteria</taxon>
        <taxon>Bacillati</taxon>
        <taxon>Bacillota</taxon>
        <taxon>Bacilli</taxon>
        <taxon>Lactobacillales</taxon>
        <taxon>Streptococcaceae</taxon>
        <taxon>Streptococcus</taxon>
    </lineage>
</organism>
<name>G5K541_9STRE</name>
<evidence type="ECO:0000256" key="10">
    <source>
        <dbReference type="ARBA" id="ARBA00023125"/>
    </source>
</evidence>
<feature type="domain" description="Helicase ATP-binding" evidence="13">
    <location>
        <begin position="304"/>
        <end position="472"/>
    </location>
</feature>
<evidence type="ECO:0000256" key="7">
    <source>
        <dbReference type="ARBA" id="ARBA00022759"/>
    </source>
</evidence>
<keyword evidence="15" id="KW-1185">Reference proteome</keyword>
<dbReference type="Pfam" id="PF04313">
    <property type="entry name" value="HSDR_N"/>
    <property type="match status" value="1"/>
</dbReference>
<evidence type="ECO:0000256" key="9">
    <source>
        <dbReference type="ARBA" id="ARBA00022840"/>
    </source>
</evidence>
<accession>G5K541</accession>
<dbReference type="Pfam" id="PF22679">
    <property type="entry name" value="T1R_D3-like"/>
    <property type="match status" value="1"/>
</dbReference>
<keyword evidence="7" id="KW-0255">Endonuclease</keyword>
<dbReference type="EC" id="3.1.21.3" evidence="11"/>
<comment type="subunit">
    <text evidence="3 11">The type I restriction/modification system is composed of three polypeptides R, M and S.</text>
</comment>
<dbReference type="OrthoDB" id="9758243at2"/>
<evidence type="ECO:0000256" key="12">
    <source>
        <dbReference type="SAM" id="Coils"/>
    </source>
</evidence>
<evidence type="ECO:0000256" key="5">
    <source>
        <dbReference type="ARBA" id="ARBA00022741"/>
    </source>
</evidence>
<dbReference type="Gene3D" id="3.90.1570.50">
    <property type="match status" value="1"/>
</dbReference>
<evidence type="ECO:0000256" key="8">
    <source>
        <dbReference type="ARBA" id="ARBA00022801"/>
    </source>
</evidence>
<dbReference type="InterPro" id="IPR055180">
    <property type="entry name" value="HsdR_RecA-like_helicase_dom_2"/>
</dbReference>
<dbReference type="CDD" id="cd18800">
    <property type="entry name" value="SF2_C_EcoR124I-like"/>
    <property type="match status" value="1"/>
</dbReference>
<dbReference type="GO" id="GO:0009035">
    <property type="term" value="F:type I site-specific deoxyribonuclease activity"/>
    <property type="evidence" value="ECO:0007669"/>
    <property type="project" value="UniProtKB-EC"/>
</dbReference>
<dbReference type="SUPFAM" id="SSF52540">
    <property type="entry name" value="P-loop containing nucleoside triphosphate hydrolases"/>
    <property type="match status" value="1"/>
</dbReference>
<dbReference type="InterPro" id="IPR007409">
    <property type="entry name" value="Restrct_endonuc_type1_HsdR_N"/>
</dbReference>
<dbReference type="Proteomes" id="UP000003330">
    <property type="component" value="Unassembled WGS sequence"/>
</dbReference>
<dbReference type="EMBL" id="AEUX02000007">
    <property type="protein sequence ID" value="EHI68898.1"/>
    <property type="molecule type" value="Genomic_DNA"/>
</dbReference>
<keyword evidence="4" id="KW-0540">Nuclease</keyword>
<dbReference type="GO" id="GO:0005524">
    <property type="term" value="F:ATP binding"/>
    <property type="evidence" value="ECO:0007669"/>
    <property type="project" value="UniProtKB-KW"/>
</dbReference>
<dbReference type="PROSITE" id="PS51192">
    <property type="entry name" value="HELICASE_ATP_BIND_1"/>
    <property type="match status" value="1"/>
</dbReference>
<dbReference type="GO" id="GO:0009307">
    <property type="term" value="P:DNA restriction-modification system"/>
    <property type="evidence" value="ECO:0007669"/>
    <property type="project" value="UniProtKB-KW"/>
</dbReference>
<comment type="caution">
    <text evidence="14">The sequence shown here is derived from an EMBL/GenBank/DDBJ whole genome shotgun (WGS) entry which is preliminary data.</text>
</comment>
<keyword evidence="12" id="KW-0175">Coiled coil</keyword>
<comment type="catalytic activity">
    <reaction evidence="1 11">
        <text>Endonucleolytic cleavage of DNA to give random double-stranded fragments with terminal 5'-phosphates, ATP is simultaneously hydrolyzed.</text>
        <dbReference type="EC" id="3.1.21.3"/>
    </reaction>
</comment>
<dbReference type="PANTHER" id="PTHR30195:SF16">
    <property type="entry name" value="TYPE I RESTRICTION ENZYME ENDONUCLEASE SUBUNIT"/>
    <property type="match status" value="1"/>
</dbReference>
<dbReference type="RefSeq" id="WP_008089776.1">
    <property type="nucleotide sequence ID" value="NZ_AEUX02000007.1"/>
</dbReference>
<comment type="function">
    <text evidence="11">Subunit R is required for both nuclease and ATPase activities, but not for modification.</text>
</comment>
<dbReference type="GO" id="GO:0003677">
    <property type="term" value="F:DNA binding"/>
    <property type="evidence" value="ECO:0007669"/>
    <property type="project" value="UniProtKB-KW"/>
</dbReference>
<keyword evidence="6 11" id="KW-0680">Restriction system</keyword>
<reference evidence="14 15" key="1">
    <citation type="journal article" date="2014" name="Int. J. Syst. Evol. Microbiol.">
        <title>Phylogenomics and the dynamic genome evolution of the genus Streptococcus.</title>
        <authorList>
            <consortium name="The Broad Institute Genome Sequencing Platform"/>
            <person name="Richards V.P."/>
            <person name="Palmer S.R."/>
            <person name="Pavinski Bitar P.D."/>
            <person name="Qin X."/>
            <person name="Weinstock G.M."/>
            <person name="Highlander S.K."/>
            <person name="Town C.D."/>
            <person name="Burne R.A."/>
            <person name="Stanhope M.J."/>
        </authorList>
    </citation>
    <scope>NUCLEOTIDE SEQUENCE [LARGE SCALE GENOMIC DNA]</scope>
    <source>
        <strain evidence="14 15">707-05</strain>
    </source>
</reference>
<dbReference type="InterPro" id="IPR051268">
    <property type="entry name" value="Type-I_R_enzyme_R_subunit"/>
</dbReference>
<evidence type="ECO:0000256" key="4">
    <source>
        <dbReference type="ARBA" id="ARBA00022722"/>
    </source>
</evidence>
<keyword evidence="8 11" id="KW-0378">Hydrolase</keyword>
<dbReference type="CDD" id="cd22332">
    <property type="entry name" value="HsdR_N"/>
    <property type="match status" value="1"/>
</dbReference>
<feature type="coiled-coil region" evidence="12">
    <location>
        <begin position="537"/>
        <end position="564"/>
    </location>
</feature>
<dbReference type="InterPro" id="IPR040980">
    <property type="entry name" value="SWI2_SNF2"/>
</dbReference>
<evidence type="ECO:0000256" key="2">
    <source>
        <dbReference type="ARBA" id="ARBA00008598"/>
    </source>
</evidence>
<gene>
    <name evidence="14" type="ORF">STRIC_1929</name>
</gene>